<feature type="repeat" description="Solcar" evidence="11">
    <location>
        <begin position="176"/>
        <end position="260"/>
    </location>
</feature>
<gene>
    <name evidence="12" type="ORF">CAC42_7869</name>
</gene>
<keyword evidence="4 10" id="KW-0677">Repeat</keyword>
<dbReference type="Gene3D" id="1.50.40.10">
    <property type="entry name" value="Mitochondrial carrier domain"/>
    <property type="match status" value="1"/>
</dbReference>
<dbReference type="PANTHER" id="PTHR46181">
    <property type="entry name" value="MITOCHONDRIAL GLYCINE TRANSPORTER"/>
    <property type="match status" value="1"/>
</dbReference>
<dbReference type="Pfam" id="PF00153">
    <property type="entry name" value="Mito_carr"/>
    <property type="match status" value="3"/>
</dbReference>
<dbReference type="HAMAP" id="MF_03064">
    <property type="entry name" value="SLC25A38"/>
    <property type="match status" value="1"/>
</dbReference>
<dbReference type="GO" id="GO:0015187">
    <property type="term" value="F:glycine transmembrane transporter activity"/>
    <property type="evidence" value="ECO:0007669"/>
    <property type="project" value="UniProtKB-UniRule"/>
</dbReference>
<comment type="caution">
    <text evidence="12">The sequence shown here is derived from an EMBL/GenBank/DDBJ whole genome shotgun (WGS) entry which is preliminary data.</text>
</comment>
<evidence type="ECO:0000256" key="2">
    <source>
        <dbReference type="ARBA" id="ARBA00022448"/>
    </source>
</evidence>
<comment type="similarity">
    <text evidence="10">Belongs to the mitochondrial carrier (TC 2.A.29) family. SLC25A38 subfamily.</text>
</comment>
<feature type="repeat" description="Solcar" evidence="11">
    <location>
        <begin position="73"/>
        <end position="156"/>
    </location>
</feature>
<sequence>MNTVTCSFSRYRRHRKSSAEFYDTRSPKVLTSEPLHSDKSLQVAVIYLHNGIAIKHSATTVMSDGAPRKKAKSSPAFHFLAGLSSGVTSAFLLQPADLLKTRVQQSHASSLRLALREILNGPTPIKSLWRGTTPSVIRTGAGSALYFGMLNQMRTYASHTSAAQTVGRTASALPKLSNTANLVTGALARASAGFILSPVTVIKVRYESSYYQYTSILGAARDIISTNGFKGFFAGFGATAVRDAPYAGLYVLFYEQAKVKLSAYSPGGISGDAGAAGSTSSTLAAPTVSFASGAFAAVSATAITNPFDAIKTRLQLMPERYGNMTRAAKLMLAEEGIGSMFDGLALRMARKAISSALAWTVYEELIRRAEDRLEATAAA</sequence>
<protein>
    <recommendedName>
        <fullName evidence="10">Mitochondrial glycine transporter</fullName>
    </recommendedName>
    <alternativeName>
        <fullName evidence="10">Solute carrier family 25 member 38 homolog</fullName>
    </alternativeName>
</protein>
<dbReference type="FunCoup" id="A0A2K1QXX4">
    <property type="interactions" value="94"/>
</dbReference>
<keyword evidence="2 10" id="KW-0813">Transport</keyword>
<dbReference type="InterPro" id="IPR018108">
    <property type="entry name" value="MCP_transmembrane"/>
</dbReference>
<keyword evidence="13" id="KW-1185">Reference proteome</keyword>
<feature type="repeat" description="Solcar" evidence="11">
    <location>
        <begin position="284"/>
        <end position="368"/>
    </location>
</feature>
<evidence type="ECO:0000256" key="4">
    <source>
        <dbReference type="ARBA" id="ARBA00022737"/>
    </source>
</evidence>
<proteinExistence type="inferred from homology"/>
<comment type="function">
    <text evidence="10">Mitochondrial glycine transporter that imports glycine into the mitochondrial matrix. Plays an important role in providing glycine for the first enzymatic step in heme biosynthesis, the condensation of glycine with succinyl-CoA to produce 5-aminolevulinate (ALA) in the miochondrial matrix.</text>
</comment>
<dbReference type="PROSITE" id="PS50920">
    <property type="entry name" value="SOLCAR"/>
    <property type="match status" value="3"/>
</dbReference>
<evidence type="ECO:0000256" key="11">
    <source>
        <dbReference type="PROSITE-ProRule" id="PRU00282"/>
    </source>
</evidence>
<evidence type="ECO:0000256" key="5">
    <source>
        <dbReference type="ARBA" id="ARBA00022792"/>
    </source>
</evidence>
<name>A0A2K1QXX4_9PEZI</name>
<keyword evidence="3 10" id="KW-0812">Transmembrane</keyword>
<keyword evidence="8 10" id="KW-0472">Membrane</keyword>
<organism evidence="12 13">
    <name type="scientific">Sphaceloma murrayae</name>
    <dbReference type="NCBI Taxonomy" id="2082308"/>
    <lineage>
        <taxon>Eukaryota</taxon>
        <taxon>Fungi</taxon>
        <taxon>Dikarya</taxon>
        <taxon>Ascomycota</taxon>
        <taxon>Pezizomycotina</taxon>
        <taxon>Dothideomycetes</taxon>
        <taxon>Dothideomycetidae</taxon>
        <taxon>Myriangiales</taxon>
        <taxon>Elsinoaceae</taxon>
        <taxon>Sphaceloma</taxon>
    </lineage>
</organism>
<keyword evidence="7 10" id="KW-0496">Mitochondrion</keyword>
<dbReference type="EMBL" id="NKHZ01000029">
    <property type="protein sequence ID" value="PNS19902.1"/>
    <property type="molecule type" value="Genomic_DNA"/>
</dbReference>
<dbReference type="InParanoid" id="A0A2K1QXX4"/>
<evidence type="ECO:0000256" key="9">
    <source>
        <dbReference type="ARBA" id="ARBA00034060"/>
    </source>
</evidence>
<evidence type="ECO:0000313" key="12">
    <source>
        <dbReference type="EMBL" id="PNS19902.1"/>
    </source>
</evidence>
<evidence type="ECO:0000256" key="10">
    <source>
        <dbReference type="HAMAP-Rule" id="MF_03064"/>
    </source>
</evidence>
<dbReference type="Proteomes" id="UP000243797">
    <property type="component" value="Unassembled WGS sequence"/>
</dbReference>
<comment type="subcellular location">
    <subcellularLocation>
        <location evidence="1">Membrane</location>
        <topology evidence="1">Multi-pass membrane protein</topology>
    </subcellularLocation>
    <subcellularLocation>
        <location evidence="10">Mitochondrion inner membrane</location>
        <topology evidence="10">Multi-pass membrane protein</topology>
    </subcellularLocation>
</comment>
<dbReference type="InterPro" id="IPR023395">
    <property type="entry name" value="MCP_dom_sf"/>
</dbReference>
<evidence type="ECO:0000256" key="1">
    <source>
        <dbReference type="ARBA" id="ARBA00004141"/>
    </source>
</evidence>
<dbReference type="GO" id="GO:1904983">
    <property type="term" value="P:glycine import into mitochondrion"/>
    <property type="evidence" value="ECO:0007669"/>
    <property type="project" value="UniProtKB-UniRule"/>
</dbReference>
<comment type="catalytic activity">
    <reaction evidence="9 10">
        <text>glycine(in) = glycine(out)</text>
        <dbReference type="Rhea" id="RHEA:70715"/>
        <dbReference type="ChEBI" id="CHEBI:57305"/>
    </reaction>
</comment>
<evidence type="ECO:0000313" key="13">
    <source>
        <dbReference type="Proteomes" id="UP000243797"/>
    </source>
</evidence>
<dbReference type="SUPFAM" id="SSF103506">
    <property type="entry name" value="Mitochondrial carrier"/>
    <property type="match status" value="1"/>
</dbReference>
<keyword evidence="6 10" id="KW-1133">Transmembrane helix</keyword>
<evidence type="ECO:0000256" key="6">
    <source>
        <dbReference type="ARBA" id="ARBA00022989"/>
    </source>
</evidence>
<dbReference type="PANTHER" id="PTHR46181:SF3">
    <property type="entry name" value="MITOCHONDRIAL GLYCINE TRANSPORTER"/>
    <property type="match status" value="1"/>
</dbReference>
<dbReference type="GO" id="GO:0005743">
    <property type="term" value="C:mitochondrial inner membrane"/>
    <property type="evidence" value="ECO:0007669"/>
    <property type="project" value="UniProtKB-SubCell"/>
</dbReference>
<keyword evidence="5 10" id="KW-0999">Mitochondrion inner membrane</keyword>
<evidence type="ECO:0000256" key="8">
    <source>
        <dbReference type="ARBA" id="ARBA00023136"/>
    </source>
</evidence>
<reference evidence="12 13" key="1">
    <citation type="submission" date="2017-06" db="EMBL/GenBank/DDBJ databases">
        <title>Draft genome sequence of a variant of Elsinoe murrayae.</title>
        <authorList>
            <person name="Cheng Q."/>
        </authorList>
    </citation>
    <scope>NUCLEOTIDE SEQUENCE [LARGE SCALE GENOMIC DNA]</scope>
    <source>
        <strain evidence="12 13">CQ-2017a</strain>
    </source>
</reference>
<dbReference type="OrthoDB" id="1924968at2759"/>
<dbReference type="STRING" id="2082308.A0A2K1QXX4"/>
<evidence type="ECO:0000256" key="3">
    <source>
        <dbReference type="ARBA" id="ARBA00022692"/>
    </source>
</evidence>
<accession>A0A2K1QXX4</accession>
<evidence type="ECO:0000256" key="7">
    <source>
        <dbReference type="ARBA" id="ARBA00023128"/>
    </source>
</evidence>
<dbReference type="AlphaFoldDB" id="A0A2K1QXX4"/>
<dbReference type="InterPro" id="IPR030847">
    <property type="entry name" value="Hem25/SLC25A38"/>
</dbReference>